<evidence type="ECO:0000313" key="3">
    <source>
        <dbReference type="Proteomes" id="UP000323136"/>
    </source>
</evidence>
<dbReference type="GO" id="GO:0004527">
    <property type="term" value="F:exonuclease activity"/>
    <property type="evidence" value="ECO:0007669"/>
    <property type="project" value="UniProtKB-KW"/>
</dbReference>
<organism evidence="2 3">
    <name type="scientific">Tenacibaculum adriaticum</name>
    <dbReference type="NCBI Taxonomy" id="413713"/>
    <lineage>
        <taxon>Bacteria</taxon>
        <taxon>Pseudomonadati</taxon>
        <taxon>Bacteroidota</taxon>
        <taxon>Flavobacteriia</taxon>
        <taxon>Flavobacteriales</taxon>
        <taxon>Flavobacteriaceae</taxon>
        <taxon>Tenacibaculum</taxon>
    </lineage>
</organism>
<dbReference type="InterPro" id="IPR005135">
    <property type="entry name" value="Endo/exonuclease/phosphatase"/>
</dbReference>
<evidence type="ECO:0000259" key="1">
    <source>
        <dbReference type="Pfam" id="PF03372"/>
    </source>
</evidence>
<dbReference type="OrthoDB" id="5447300at2"/>
<keyword evidence="2" id="KW-0269">Exonuclease</keyword>
<dbReference type="Pfam" id="PF03372">
    <property type="entry name" value="Exo_endo_phos"/>
    <property type="match status" value="1"/>
</dbReference>
<dbReference type="PANTHER" id="PTHR14859">
    <property type="entry name" value="CALCOFLUOR WHITE HYPERSENSITIVE PROTEIN PRECURSOR"/>
    <property type="match status" value="1"/>
</dbReference>
<dbReference type="GO" id="GO:0004519">
    <property type="term" value="F:endonuclease activity"/>
    <property type="evidence" value="ECO:0007669"/>
    <property type="project" value="UniProtKB-KW"/>
</dbReference>
<dbReference type="GO" id="GO:0016020">
    <property type="term" value="C:membrane"/>
    <property type="evidence" value="ECO:0007669"/>
    <property type="project" value="GOC"/>
</dbReference>
<proteinExistence type="predicted"/>
<gene>
    <name evidence="2" type="ORF">C7447_10345</name>
</gene>
<accession>A0A5S5DPK0</accession>
<comment type="caution">
    <text evidence="2">The sequence shown here is derived from an EMBL/GenBank/DDBJ whole genome shotgun (WGS) entry which is preliminary data.</text>
</comment>
<dbReference type="EMBL" id="VNIA01000003">
    <property type="protein sequence ID" value="TYP97880.1"/>
    <property type="molecule type" value="Genomic_DNA"/>
</dbReference>
<evidence type="ECO:0000313" key="2">
    <source>
        <dbReference type="EMBL" id="TYP97880.1"/>
    </source>
</evidence>
<dbReference type="GO" id="GO:0006506">
    <property type="term" value="P:GPI anchor biosynthetic process"/>
    <property type="evidence" value="ECO:0007669"/>
    <property type="project" value="TreeGrafter"/>
</dbReference>
<name>A0A5S5DPK0_9FLAO</name>
<keyword evidence="2" id="KW-0378">Hydrolase</keyword>
<dbReference type="InterPro" id="IPR051916">
    <property type="entry name" value="GPI-anchor_lipid_remodeler"/>
</dbReference>
<keyword evidence="3" id="KW-1185">Reference proteome</keyword>
<keyword evidence="2" id="KW-0540">Nuclease</keyword>
<dbReference type="Proteomes" id="UP000323136">
    <property type="component" value="Unassembled WGS sequence"/>
</dbReference>
<keyword evidence="2" id="KW-0255">Endonuclease</keyword>
<dbReference type="SUPFAM" id="SSF56219">
    <property type="entry name" value="DNase I-like"/>
    <property type="match status" value="1"/>
</dbReference>
<sequence>MKRLIKLLFALLLLLIISFSVFFVWASSPTLDEKEYAQLIEYNYPTSTDTDSIYSIVTYNIGYLSGMTNNRAIAKPKELFDENLEKVRTEIKKVNPDIIAFQEIDYKASRSFEVNQEEEIAKLGYNYVAKGVNWDERYLPYPYWPPSMHFGKVVSGQSIISKYPLKDYERIVLERVADSPFYRDALYLERLAQVVKVTLEGKEVVLINVHLEAFDKPTRIKQFHYVLELFNKYKNEYPTILLGDFNSRARDKQAIVRKMFIMEDVGSSALNLENPSNTFDTKDLYERIDYIFYTKNSIEYVDGRVLNEFDQASDHLPVEMRFKIK</sequence>
<dbReference type="InterPro" id="IPR036691">
    <property type="entry name" value="Endo/exonu/phosph_ase_sf"/>
</dbReference>
<dbReference type="AlphaFoldDB" id="A0A5S5DPK0"/>
<dbReference type="PANTHER" id="PTHR14859:SF1">
    <property type="entry name" value="PGAP2-INTERACTING PROTEIN"/>
    <property type="match status" value="1"/>
</dbReference>
<feature type="domain" description="Endonuclease/exonuclease/phosphatase" evidence="1">
    <location>
        <begin position="58"/>
        <end position="315"/>
    </location>
</feature>
<dbReference type="Gene3D" id="3.60.10.10">
    <property type="entry name" value="Endonuclease/exonuclease/phosphatase"/>
    <property type="match status" value="1"/>
</dbReference>
<reference evidence="2 3" key="1">
    <citation type="submission" date="2019-07" db="EMBL/GenBank/DDBJ databases">
        <title>Genomic Encyclopedia of Type Strains, Phase IV (KMG-IV): sequencing the most valuable type-strain genomes for metagenomic binning, comparative biology and taxonomic classification.</title>
        <authorList>
            <person name="Goeker M."/>
        </authorList>
    </citation>
    <scope>NUCLEOTIDE SEQUENCE [LARGE SCALE GENOMIC DNA]</scope>
    <source>
        <strain evidence="2 3">DSM 18961</strain>
    </source>
</reference>
<protein>
    <submittedName>
        <fullName evidence="2">Endonuclease/exonuclease/phosphatase family metal-dependent hydrolase</fullName>
    </submittedName>
</protein>
<dbReference type="RefSeq" id="WP_148870229.1">
    <property type="nucleotide sequence ID" value="NZ_VNIA01000003.1"/>
</dbReference>